<organism evidence="1">
    <name type="scientific">Candidatus Electrothrix aestuarii</name>
    <dbReference type="NCBI Taxonomy" id="3062594"/>
    <lineage>
        <taxon>Bacteria</taxon>
        <taxon>Pseudomonadati</taxon>
        <taxon>Thermodesulfobacteriota</taxon>
        <taxon>Desulfobulbia</taxon>
        <taxon>Desulfobulbales</taxon>
        <taxon>Desulfobulbaceae</taxon>
        <taxon>Candidatus Electrothrix</taxon>
    </lineage>
</organism>
<dbReference type="AlphaFoldDB" id="A0AAU8LRS4"/>
<proteinExistence type="predicted"/>
<accession>A0AAU8LRS4</accession>
<evidence type="ECO:0000313" key="1">
    <source>
        <dbReference type="EMBL" id="XCN71606.1"/>
    </source>
</evidence>
<reference evidence="1" key="1">
    <citation type="journal article" date="2024" name="Syst. Appl. Microbiol.">
        <title>First single-strain enrichments of Electrothrix cable bacteria, description of E. aestuarii sp. nov. and E. rattekaaiensis sp. nov., and proposal of a cable bacteria taxonomy following the rules of the SeqCode.</title>
        <authorList>
            <person name="Plum-Jensen L.E."/>
            <person name="Schramm A."/>
            <person name="Marshall I.P.G."/>
        </authorList>
    </citation>
    <scope>NUCLEOTIDE SEQUENCE</scope>
    <source>
        <strain evidence="1">Rat1</strain>
    </source>
</reference>
<protein>
    <submittedName>
        <fullName evidence="1">Uncharacterized protein</fullName>
    </submittedName>
</protein>
<dbReference type="KEGG" id="eaj:Q3M24_14980"/>
<reference evidence="1" key="2">
    <citation type="submission" date="2024-06" db="EMBL/GenBank/DDBJ databases">
        <authorList>
            <person name="Plum-Jensen L.E."/>
            <person name="Schramm A."/>
            <person name="Marshall I.P.G."/>
        </authorList>
    </citation>
    <scope>NUCLEOTIDE SEQUENCE</scope>
    <source>
        <strain evidence="1">Rat1</strain>
    </source>
</reference>
<sequence length="216" mass="25485">MPSTKFRLKFDNDDKTYSQLITAGFNINKFKSMLPDNFRLHEEGDKLHITIETIRDDDLANSKPLLDRELKRFYFFTNMEVEYQHITVRGTIRVEQLHTMTISSVNNLPEDIGKQNWNDKISLQFSLWHLASKENDVKTKILIYYQILELSEYAFDKYQNPNESPDPLNECRFLRHLVAHGNIDNDNKQMKAYLKYLEKNKTPYGRIKTEAIAVST</sequence>
<name>A0AAU8LRS4_9BACT</name>
<dbReference type="EMBL" id="CP159373">
    <property type="protein sequence ID" value="XCN71606.1"/>
    <property type="molecule type" value="Genomic_DNA"/>
</dbReference>
<gene>
    <name evidence="1" type="ORF">Q3M24_14980</name>
</gene>